<reference evidence="3" key="1">
    <citation type="submission" date="2020-06" db="EMBL/GenBank/DDBJ databases">
        <authorList>
            <person name="Li T."/>
            <person name="Hu X."/>
            <person name="Zhang T."/>
            <person name="Song X."/>
            <person name="Zhang H."/>
            <person name="Dai N."/>
            <person name="Sheng W."/>
            <person name="Hou X."/>
            <person name="Wei L."/>
        </authorList>
    </citation>
    <scope>NUCLEOTIDE SEQUENCE</scope>
    <source>
        <strain evidence="3">KEN8</strain>
        <tissue evidence="3">Leaf</tissue>
    </source>
</reference>
<protein>
    <recommendedName>
        <fullName evidence="2">RNase H type-1 domain-containing protein</fullName>
    </recommendedName>
</protein>
<feature type="domain" description="RNase H type-1" evidence="2">
    <location>
        <begin position="186"/>
        <end position="303"/>
    </location>
</feature>
<dbReference type="GO" id="GO:0004523">
    <property type="term" value="F:RNA-DNA hybrid ribonuclease activity"/>
    <property type="evidence" value="ECO:0007669"/>
    <property type="project" value="InterPro"/>
</dbReference>
<dbReference type="GO" id="GO:0003676">
    <property type="term" value="F:nucleic acid binding"/>
    <property type="evidence" value="ECO:0007669"/>
    <property type="project" value="InterPro"/>
</dbReference>
<proteinExistence type="predicted"/>
<dbReference type="CDD" id="cd09279">
    <property type="entry name" value="RNase_HI_like"/>
    <property type="match status" value="1"/>
</dbReference>
<name>A0AAW2NDX9_9LAMI</name>
<dbReference type="Pfam" id="PF13456">
    <property type="entry name" value="RVT_3"/>
    <property type="match status" value="1"/>
</dbReference>
<organism evidence="3">
    <name type="scientific">Sesamum calycinum</name>
    <dbReference type="NCBI Taxonomy" id="2727403"/>
    <lineage>
        <taxon>Eukaryota</taxon>
        <taxon>Viridiplantae</taxon>
        <taxon>Streptophyta</taxon>
        <taxon>Embryophyta</taxon>
        <taxon>Tracheophyta</taxon>
        <taxon>Spermatophyta</taxon>
        <taxon>Magnoliopsida</taxon>
        <taxon>eudicotyledons</taxon>
        <taxon>Gunneridae</taxon>
        <taxon>Pentapetalae</taxon>
        <taxon>asterids</taxon>
        <taxon>lamiids</taxon>
        <taxon>Lamiales</taxon>
        <taxon>Pedaliaceae</taxon>
        <taxon>Sesamum</taxon>
    </lineage>
</organism>
<dbReference type="AlphaFoldDB" id="A0AAW2NDX9"/>
<dbReference type="InterPro" id="IPR002156">
    <property type="entry name" value="RNaseH_domain"/>
</dbReference>
<evidence type="ECO:0000256" key="1">
    <source>
        <dbReference type="SAM" id="MobiDB-lite"/>
    </source>
</evidence>
<sequence>MENSSGGDHGSYEGNSFLHATSGPAVLPIDPIMGDVNISGPDPIPEANAPIPASVLNQANRAGHSSQLKRGGTPASQGMDEQVPVRLQQDRSALADFVGEEVAGHQPPEELRTLPSTFDLPAYDGTTDPAEHIPDRRVISIQLVPGEPDKIIKIGSQLNLTVAGQLTAFLQQNADVFAWTTSDLVDGSSTLASSRAGVVLTSPKGDELEYALQFTFKASKNEAEYEALIVGIRMALDARARNLIAYSNSQLVTKQVEGKYKVKEEMMKEYFQEISELISQLKSFQLHQIPRTENAKVDYLAELASSLVNCNTRSITIRTLVKNSPKADIATLQVEIDWRKSLLDYLIEGIFPTDEKEAARLKSRAVRFPVLNGTSYKCSFSDPFLPCLLIEEGRNVLQEIHEGSCGSHVGGMALANKTLQGWKIQDWCAKQDIQQRFTSVTYPQGLNLKTKVHSANSTLLKATLLAQIYLSRPAGATSLKSPCWRTLCLNRLDGAHLLKSPYWRILYLSRFVDPRFA</sequence>
<dbReference type="InterPro" id="IPR012337">
    <property type="entry name" value="RNaseH-like_sf"/>
</dbReference>
<dbReference type="PANTHER" id="PTHR48475:SF2">
    <property type="entry name" value="RIBONUCLEASE H"/>
    <property type="match status" value="1"/>
</dbReference>
<reference evidence="3" key="2">
    <citation type="journal article" date="2024" name="Plant">
        <title>Genomic evolution and insights into agronomic trait innovations of Sesamum species.</title>
        <authorList>
            <person name="Miao H."/>
            <person name="Wang L."/>
            <person name="Qu L."/>
            <person name="Liu H."/>
            <person name="Sun Y."/>
            <person name="Le M."/>
            <person name="Wang Q."/>
            <person name="Wei S."/>
            <person name="Zheng Y."/>
            <person name="Lin W."/>
            <person name="Duan Y."/>
            <person name="Cao H."/>
            <person name="Xiong S."/>
            <person name="Wang X."/>
            <person name="Wei L."/>
            <person name="Li C."/>
            <person name="Ma Q."/>
            <person name="Ju M."/>
            <person name="Zhao R."/>
            <person name="Li G."/>
            <person name="Mu C."/>
            <person name="Tian Q."/>
            <person name="Mei H."/>
            <person name="Zhang T."/>
            <person name="Gao T."/>
            <person name="Zhang H."/>
        </authorList>
    </citation>
    <scope>NUCLEOTIDE SEQUENCE</scope>
    <source>
        <strain evidence="3">KEN8</strain>
    </source>
</reference>
<dbReference type="EMBL" id="JACGWM010000011">
    <property type="protein sequence ID" value="KAL0341428.1"/>
    <property type="molecule type" value="Genomic_DNA"/>
</dbReference>
<evidence type="ECO:0000259" key="2">
    <source>
        <dbReference type="Pfam" id="PF13456"/>
    </source>
</evidence>
<dbReference type="SUPFAM" id="SSF53098">
    <property type="entry name" value="Ribonuclease H-like"/>
    <property type="match status" value="1"/>
</dbReference>
<dbReference type="PANTHER" id="PTHR48475">
    <property type="entry name" value="RIBONUCLEASE H"/>
    <property type="match status" value="1"/>
</dbReference>
<evidence type="ECO:0000313" key="3">
    <source>
        <dbReference type="EMBL" id="KAL0341428.1"/>
    </source>
</evidence>
<feature type="region of interest" description="Disordered" evidence="1">
    <location>
        <begin position="61"/>
        <end position="81"/>
    </location>
</feature>
<gene>
    <name evidence="3" type="ORF">Scaly_1805400</name>
</gene>
<accession>A0AAW2NDX9</accession>
<dbReference type="Gene3D" id="3.30.420.10">
    <property type="entry name" value="Ribonuclease H-like superfamily/Ribonuclease H"/>
    <property type="match status" value="1"/>
</dbReference>
<dbReference type="InterPro" id="IPR036397">
    <property type="entry name" value="RNaseH_sf"/>
</dbReference>
<comment type="caution">
    <text evidence="3">The sequence shown here is derived from an EMBL/GenBank/DDBJ whole genome shotgun (WGS) entry which is preliminary data.</text>
</comment>
<feature type="region of interest" description="Disordered" evidence="1">
    <location>
        <begin position="1"/>
        <end position="25"/>
    </location>
</feature>